<organism evidence="1 2">
    <name type="scientific">Cladophialophora immunda</name>
    <dbReference type="NCBI Taxonomy" id="569365"/>
    <lineage>
        <taxon>Eukaryota</taxon>
        <taxon>Fungi</taxon>
        <taxon>Dikarya</taxon>
        <taxon>Ascomycota</taxon>
        <taxon>Pezizomycotina</taxon>
        <taxon>Eurotiomycetes</taxon>
        <taxon>Chaetothyriomycetidae</taxon>
        <taxon>Chaetothyriales</taxon>
        <taxon>Herpotrichiellaceae</taxon>
        <taxon>Cladophialophora</taxon>
    </lineage>
</organism>
<name>A0A0D2DGX6_9EURO</name>
<dbReference type="VEuPathDB" id="FungiDB:PV07_01726"/>
<dbReference type="RefSeq" id="XP_016255215.1">
    <property type="nucleotide sequence ID" value="XM_016388287.1"/>
</dbReference>
<accession>A0A0D2DGX6</accession>
<reference evidence="1 2" key="1">
    <citation type="submission" date="2015-01" db="EMBL/GenBank/DDBJ databases">
        <title>The Genome Sequence of Cladophialophora immunda CBS83496.</title>
        <authorList>
            <consortium name="The Broad Institute Genomics Platform"/>
            <person name="Cuomo C."/>
            <person name="de Hoog S."/>
            <person name="Gorbushina A."/>
            <person name="Stielow B."/>
            <person name="Teixiera M."/>
            <person name="Abouelleil A."/>
            <person name="Chapman S.B."/>
            <person name="Priest M."/>
            <person name="Young S.K."/>
            <person name="Wortman J."/>
            <person name="Nusbaum C."/>
            <person name="Birren B."/>
        </authorList>
    </citation>
    <scope>NUCLEOTIDE SEQUENCE [LARGE SCALE GENOMIC DNA]</scope>
    <source>
        <strain evidence="1 2">CBS 83496</strain>
    </source>
</reference>
<gene>
    <name evidence="1" type="ORF">PV07_01726</name>
</gene>
<dbReference type="AlphaFoldDB" id="A0A0D2DGX6"/>
<evidence type="ECO:0000313" key="1">
    <source>
        <dbReference type="EMBL" id="KIW34999.1"/>
    </source>
</evidence>
<dbReference type="HOGENOM" id="CLU_1875214_0_0_1"/>
<proteinExistence type="predicted"/>
<dbReference type="EMBL" id="KN847040">
    <property type="protein sequence ID" value="KIW34999.1"/>
    <property type="molecule type" value="Genomic_DNA"/>
</dbReference>
<sequence length="136" mass="15467">MPQKEHRTAPQPRGFGNTFRAITMVELISAPCSVRFSVGLHDSEKMVGRGLRGDNSFWKGRSESSIQFGLQCSSWWPRSEHSEMMIGGRKSMPSYEKGFMYECSPDVYAMPRAGVLYSFCCVWKGWTEQRHGTESV</sequence>
<dbReference type="Proteomes" id="UP000054466">
    <property type="component" value="Unassembled WGS sequence"/>
</dbReference>
<evidence type="ECO:0000313" key="2">
    <source>
        <dbReference type="Proteomes" id="UP000054466"/>
    </source>
</evidence>
<keyword evidence="2" id="KW-1185">Reference proteome</keyword>
<dbReference type="GeneID" id="27340920"/>
<protein>
    <submittedName>
        <fullName evidence="1">Uncharacterized protein</fullName>
    </submittedName>
</protein>